<dbReference type="Gene3D" id="1.20.1250.20">
    <property type="entry name" value="MFS general substrate transporter like domains"/>
    <property type="match status" value="1"/>
</dbReference>
<dbReference type="InterPro" id="IPR011701">
    <property type="entry name" value="MFS"/>
</dbReference>
<sequence length="556" mass="60076">MAPSLWSKLSRRDKLPAFLRLRSSTQLIVCTVTLAVFTDLFPYAVIVPVLPEALVQRCGQPDSKVQYWTSVSLAVYGAAVLITSPLWGYYADRFQNRRVPMIVGLVFLAGATIILAFMKNVTMLMVGRILQGLSAALTWSVGLALVVDTVDPTRIGHAMGWIGASMSWATLIAPLLGGIVNAAGGWHSVWAMCYGLVAIDILLRLFIIEKKTLRKYQRNDAEQGINDDIVSGSSISEEPRQVTKDKPTATGHESEISSGPQRKRAAGIKTIATVLKNPRLLAAMWGCVVESAVQTAFDAVLPKEVQDLFGWNTVGQGLIFLPFVLPTLLGPLVGKLGDRYGPKWLTTFGFSFSTPFLICLRFVDSSGKQQVILLCALLACIGVGISCTLGPLMAEITWSVRSSRMKKQGESGTESEVSSENDDPEPIALAYAFYNVAFATGAMVGPLLGGFIRDYAGMPTVGWVLGLMTAFTAVTQVLWSGGSHPKVEKVLSPRNCRNLSLLRFRKREKKQTPEIITQEQVGNKSGAAAATVSVENHGSEEATEKEAAGADKTVSS</sequence>
<keyword evidence="3 7" id="KW-0812">Transmembrane</keyword>
<evidence type="ECO:0000256" key="4">
    <source>
        <dbReference type="ARBA" id="ARBA00022989"/>
    </source>
</evidence>
<comment type="subcellular location">
    <subcellularLocation>
        <location evidence="1">Membrane</location>
        <topology evidence="1">Multi-pass membrane protein</topology>
    </subcellularLocation>
</comment>
<dbReference type="InterPro" id="IPR050930">
    <property type="entry name" value="MFS_Vesicular_Transporter"/>
</dbReference>
<keyword evidence="2" id="KW-0813">Transport</keyword>
<keyword evidence="5 7" id="KW-0472">Membrane</keyword>
<feature type="compositionally biased region" description="Basic and acidic residues" evidence="6">
    <location>
        <begin position="537"/>
        <end position="549"/>
    </location>
</feature>
<organism evidence="9 10">
    <name type="scientific">Ophiocordyceps australis</name>
    <dbReference type="NCBI Taxonomy" id="1399860"/>
    <lineage>
        <taxon>Eukaryota</taxon>
        <taxon>Fungi</taxon>
        <taxon>Dikarya</taxon>
        <taxon>Ascomycota</taxon>
        <taxon>Pezizomycotina</taxon>
        <taxon>Sordariomycetes</taxon>
        <taxon>Hypocreomycetidae</taxon>
        <taxon>Hypocreales</taxon>
        <taxon>Ophiocordycipitaceae</taxon>
        <taxon>Ophiocordyceps</taxon>
    </lineage>
</organism>
<protein>
    <recommendedName>
        <fullName evidence="8">Major facilitator superfamily (MFS) profile domain-containing protein</fullName>
    </recommendedName>
</protein>
<evidence type="ECO:0000256" key="1">
    <source>
        <dbReference type="ARBA" id="ARBA00004141"/>
    </source>
</evidence>
<dbReference type="InterPro" id="IPR020846">
    <property type="entry name" value="MFS_dom"/>
</dbReference>
<feature type="compositionally biased region" description="Basic and acidic residues" evidence="6">
    <location>
        <begin position="237"/>
        <end position="255"/>
    </location>
</feature>
<feature type="transmembrane region" description="Helical" evidence="7">
    <location>
        <begin position="309"/>
        <end position="332"/>
    </location>
</feature>
<feature type="transmembrane region" description="Helical" evidence="7">
    <location>
        <begin position="344"/>
        <end position="364"/>
    </location>
</feature>
<dbReference type="CDD" id="cd17325">
    <property type="entry name" value="MFS_MdtG_SLC18_like"/>
    <property type="match status" value="1"/>
</dbReference>
<reference evidence="9 10" key="1">
    <citation type="submission" date="2017-06" db="EMBL/GenBank/DDBJ databases">
        <title>Ant-infecting Ophiocordyceps genomes reveal a high diversity of potential behavioral manipulation genes and a possible major role for enterotoxins.</title>
        <authorList>
            <person name="De Bekker C."/>
            <person name="Evans H.C."/>
            <person name="Brachmann A."/>
            <person name="Hughes D.P."/>
        </authorList>
    </citation>
    <scope>NUCLEOTIDE SEQUENCE [LARGE SCALE GENOMIC DNA]</scope>
    <source>
        <strain evidence="9 10">1348a</strain>
    </source>
</reference>
<feature type="domain" description="Major facilitator superfamily (MFS) profile" evidence="8">
    <location>
        <begin position="28"/>
        <end position="484"/>
    </location>
</feature>
<dbReference type="AlphaFoldDB" id="A0A2C5Y565"/>
<dbReference type="OrthoDB" id="5086884at2759"/>
<evidence type="ECO:0000256" key="6">
    <source>
        <dbReference type="SAM" id="MobiDB-lite"/>
    </source>
</evidence>
<dbReference type="EMBL" id="NJEU01001683">
    <property type="protein sequence ID" value="PHH62104.1"/>
    <property type="molecule type" value="Genomic_DNA"/>
</dbReference>
<evidence type="ECO:0000313" key="10">
    <source>
        <dbReference type="Proteomes" id="UP000224854"/>
    </source>
</evidence>
<evidence type="ECO:0000256" key="2">
    <source>
        <dbReference type="ARBA" id="ARBA00022448"/>
    </source>
</evidence>
<feature type="transmembrane region" description="Helical" evidence="7">
    <location>
        <begin position="21"/>
        <end position="45"/>
    </location>
</feature>
<dbReference type="PANTHER" id="PTHR23506">
    <property type="entry name" value="GH10249P"/>
    <property type="match status" value="1"/>
</dbReference>
<evidence type="ECO:0000256" key="5">
    <source>
        <dbReference type="ARBA" id="ARBA00023136"/>
    </source>
</evidence>
<name>A0A2C5Y565_9HYPO</name>
<feature type="region of interest" description="Disordered" evidence="6">
    <location>
        <begin position="227"/>
        <end position="263"/>
    </location>
</feature>
<dbReference type="PANTHER" id="PTHR23506:SF23">
    <property type="entry name" value="GH10249P"/>
    <property type="match status" value="1"/>
</dbReference>
<feature type="transmembrane region" description="Helical" evidence="7">
    <location>
        <begin position="371"/>
        <end position="394"/>
    </location>
</feature>
<proteinExistence type="predicted"/>
<keyword evidence="4 7" id="KW-1133">Transmembrane helix</keyword>
<feature type="transmembrane region" description="Helical" evidence="7">
    <location>
        <begin position="428"/>
        <end position="448"/>
    </location>
</feature>
<feature type="region of interest" description="Disordered" evidence="6">
    <location>
        <begin position="510"/>
        <end position="556"/>
    </location>
</feature>
<dbReference type="SUPFAM" id="SSF103473">
    <property type="entry name" value="MFS general substrate transporter"/>
    <property type="match status" value="1"/>
</dbReference>
<dbReference type="Gene3D" id="1.20.1720.10">
    <property type="entry name" value="Multidrug resistance protein D"/>
    <property type="match status" value="1"/>
</dbReference>
<dbReference type="InterPro" id="IPR036259">
    <property type="entry name" value="MFS_trans_sf"/>
</dbReference>
<feature type="transmembrane region" description="Helical" evidence="7">
    <location>
        <begin position="129"/>
        <end position="147"/>
    </location>
</feature>
<evidence type="ECO:0000313" key="9">
    <source>
        <dbReference type="EMBL" id="PHH62104.1"/>
    </source>
</evidence>
<gene>
    <name evidence="9" type="ORF">CDD82_2046</name>
</gene>
<evidence type="ECO:0000256" key="3">
    <source>
        <dbReference type="ARBA" id="ARBA00022692"/>
    </source>
</evidence>
<keyword evidence="10" id="KW-1185">Reference proteome</keyword>
<accession>A0A2C5Y565</accession>
<feature type="transmembrane region" description="Helical" evidence="7">
    <location>
        <begin position="189"/>
        <end position="208"/>
    </location>
</feature>
<dbReference type="Proteomes" id="UP000224854">
    <property type="component" value="Unassembled WGS sequence"/>
</dbReference>
<feature type="transmembrane region" description="Helical" evidence="7">
    <location>
        <begin position="460"/>
        <end position="479"/>
    </location>
</feature>
<dbReference type="GO" id="GO:0022857">
    <property type="term" value="F:transmembrane transporter activity"/>
    <property type="evidence" value="ECO:0007669"/>
    <property type="project" value="InterPro"/>
</dbReference>
<dbReference type="Pfam" id="PF07690">
    <property type="entry name" value="MFS_1"/>
    <property type="match status" value="1"/>
</dbReference>
<feature type="transmembrane region" description="Helical" evidence="7">
    <location>
        <begin position="65"/>
        <end position="87"/>
    </location>
</feature>
<evidence type="ECO:0000259" key="8">
    <source>
        <dbReference type="PROSITE" id="PS50850"/>
    </source>
</evidence>
<feature type="transmembrane region" description="Helical" evidence="7">
    <location>
        <begin position="99"/>
        <end position="117"/>
    </location>
</feature>
<dbReference type="GO" id="GO:0016020">
    <property type="term" value="C:membrane"/>
    <property type="evidence" value="ECO:0007669"/>
    <property type="project" value="UniProtKB-SubCell"/>
</dbReference>
<dbReference type="PROSITE" id="PS50850">
    <property type="entry name" value="MFS"/>
    <property type="match status" value="1"/>
</dbReference>
<comment type="caution">
    <text evidence="9">The sequence shown here is derived from an EMBL/GenBank/DDBJ whole genome shotgun (WGS) entry which is preliminary data.</text>
</comment>
<feature type="transmembrane region" description="Helical" evidence="7">
    <location>
        <begin position="159"/>
        <end position="183"/>
    </location>
</feature>
<feature type="compositionally biased region" description="Polar residues" evidence="6">
    <location>
        <begin position="514"/>
        <end position="523"/>
    </location>
</feature>
<evidence type="ECO:0000256" key="7">
    <source>
        <dbReference type="SAM" id="Phobius"/>
    </source>
</evidence>